<feature type="region of interest" description="Disordered" evidence="1">
    <location>
        <begin position="1"/>
        <end position="28"/>
    </location>
</feature>
<evidence type="ECO:0000313" key="2">
    <source>
        <dbReference type="EMBL" id="RDB28065.1"/>
    </source>
</evidence>
<dbReference type="EMBL" id="LUEZ02000012">
    <property type="protein sequence ID" value="RDB28065.1"/>
    <property type="molecule type" value="Genomic_DNA"/>
</dbReference>
<protein>
    <submittedName>
        <fullName evidence="2">Uncharacterized protein</fullName>
    </submittedName>
</protein>
<sequence length="229" mass="24718">MFVRPHSAPTSTYAGQRGPTPAFPPAPALMPRSSTVLPSMPMGPPSTLPLRMTPYNTGPSAFPPPFAMYRGVAPGSSGTGRHIPAPPVPLMPFVQDIYLPCSNVPIMPATFTTDTMFHVMTAENYEPRSMATPHSNHQPAVSEKETAPMPRAASGSTSAAKCAAKGSKRKRDGAEERDTGRIVLSRNDSTMQMRKDGSALRHSTLARSARQYELPQPDVAAEEWDIEDM</sequence>
<keyword evidence="3" id="KW-1185">Reference proteome</keyword>
<feature type="region of interest" description="Disordered" evidence="1">
    <location>
        <begin position="129"/>
        <end position="229"/>
    </location>
</feature>
<dbReference type="Proteomes" id="UP000076154">
    <property type="component" value="Unassembled WGS sequence"/>
</dbReference>
<organism evidence="2 3">
    <name type="scientific">Hypsizygus marmoreus</name>
    <name type="common">White beech mushroom</name>
    <name type="synonym">Agaricus marmoreus</name>
    <dbReference type="NCBI Taxonomy" id="39966"/>
    <lineage>
        <taxon>Eukaryota</taxon>
        <taxon>Fungi</taxon>
        <taxon>Dikarya</taxon>
        <taxon>Basidiomycota</taxon>
        <taxon>Agaricomycotina</taxon>
        <taxon>Agaricomycetes</taxon>
        <taxon>Agaricomycetidae</taxon>
        <taxon>Agaricales</taxon>
        <taxon>Tricholomatineae</taxon>
        <taxon>Lyophyllaceae</taxon>
        <taxon>Hypsizygus</taxon>
    </lineage>
</organism>
<reference evidence="2" key="1">
    <citation type="submission" date="2018-04" db="EMBL/GenBank/DDBJ databases">
        <title>Whole genome sequencing of Hypsizygus marmoreus.</title>
        <authorList>
            <person name="Choi I.-G."/>
            <person name="Min B."/>
            <person name="Kim J.-G."/>
            <person name="Kim S."/>
            <person name="Oh Y.-L."/>
            <person name="Kong W.-S."/>
            <person name="Park H."/>
            <person name="Jeong J."/>
            <person name="Song E.-S."/>
        </authorList>
    </citation>
    <scope>NUCLEOTIDE SEQUENCE [LARGE SCALE GENOMIC DNA]</scope>
    <source>
        <strain evidence="2">51987-8</strain>
    </source>
</reference>
<proteinExistence type="predicted"/>
<comment type="caution">
    <text evidence="2">The sequence shown here is derived from an EMBL/GenBank/DDBJ whole genome shotgun (WGS) entry which is preliminary data.</text>
</comment>
<name>A0A369K5W9_HYPMA</name>
<accession>A0A369K5W9</accession>
<gene>
    <name evidence="2" type="ORF">Hypma_001289</name>
</gene>
<feature type="compositionally biased region" description="Acidic residues" evidence="1">
    <location>
        <begin position="220"/>
        <end position="229"/>
    </location>
</feature>
<dbReference type="InParanoid" id="A0A369K5W9"/>
<evidence type="ECO:0000313" key="3">
    <source>
        <dbReference type="Proteomes" id="UP000076154"/>
    </source>
</evidence>
<evidence type="ECO:0000256" key="1">
    <source>
        <dbReference type="SAM" id="MobiDB-lite"/>
    </source>
</evidence>
<dbReference type="AlphaFoldDB" id="A0A369K5W9"/>